<dbReference type="AlphaFoldDB" id="A0A9X6NEK0"/>
<organism evidence="2 3">
    <name type="scientific">Hypsibius exemplaris</name>
    <name type="common">Freshwater tardigrade</name>
    <dbReference type="NCBI Taxonomy" id="2072580"/>
    <lineage>
        <taxon>Eukaryota</taxon>
        <taxon>Metazoa</taxon>
        <taxon>Ecdysozoa</taxon>
        <taxon>Tardigrada</taxon>
        <taxon>Eutardigrada</taxon>
        <taxon>Parachela</taxon>
        <taxon>Hypsibioidea</taxon>
        <taxon>Hypsibiidae</taxon>
        <taxon>Hypsibius</taxon>
    </lineage>
</organism>
<evidence type="ECO:0000313" key="2">
    <source>
        <dbReference type="EMBL" id="OWA51233.1"/>
    </source>
</evidence>
<sequence length="70" mass="7600">MQFSGSPFLCFILTIAIVPTLTTASICRWEGTAPFCSPVCSDGWYRADSSRCGDGACCWTGVKYKCCTID</sequence>
<keyword evidence="3" id="KW-1185">Reference proteome</keyword>
<gene>
    <name evidence="2" type="ORF">BV898_15727</name>
</gene>
<evidence type="ECO:0000313" key="3">
    <source>
        <dbReference type="Proteomes" id="UP000192578"/>
    </source>
</evidence>
<dbReference type="Proteomes" id="UP000192578">
    <property type="component" value="Unassembled WGS sequence"/>
</dbReference>
<proteinExistence type="predicted"/>
<feature type="signal peptide" evidence="1">
    <location>
        <begin position="1"/>
        <end position="24"/>
    </location>
</feature>
<dbReference type="EMBL" id="MTYJ01000218">
    <property type="protein sequence ID" value="OWA51233.1"/>
    <property type="molecule type" value="Genomic_DNA"/>
</dbReference>
<reference evidence="3" key="1">
    <citation type="submission" date="2017-01" db="EMBL/GenBank/DDBJ databases">
        <title>Comparative genomics of anhydrobiosis in the tardigrade Hypsibius dujardini.</title>
        <authorList>
            <person name="Yoshida Y."/>
            <person name="Koutsovoulos G."/>
            <person name="Laetsch D."/>
            <person name="Stevens L."/>
            <person name="Kumar S."/>
            <person name="Horikawa D."/>
            <person name="Ishino K."/>
            <person name="Komine S."/>
            <person name="Tomita M."/>
            <person name="Blaxter M."/>
            <person name="Arakawa K."/>
        </authorList>
    </citation>
    <scope>NUCLEOTIDE SEQUENCE [LARGE SCALE GENOMIC DNA]</scope>
    <source>
        <strain evidence="3">Z151</strain>
    </source>
</reference>
<name>A0A9X6NEK0_HYPEX</name>
<dbReference type="OrthoDB" id="6127264at2759"/>
<feature type="chain" id="PRO_5040777346" evidence="1">
    <location>
        <begin position="25"/>
        <end position="70"/>
    </location>
</feature>
<protein>
    <submittedName>
        <fullName evidence="2">Uncharacterized protein</fullName>
    </submittedName>
</protein>
<comment type="caution">
    <text evidence="2">The sequence shown here is derived from an EMBL/GenBank/DDBJ whole genome shotgun (WGS) entry which is preliminary data.</text>
</comment>
<keyword evidence="1" id="KW-0732">Signal</keyword>
<accession>A0A9X6NEK0</accession>
<evidence type="ECO:0000256" key="1">
    <source>
        <dbReference type="SAM" id="SignalP"/>
    </source>
</evidence>